<evidence type="ECO:0000259" key="1">
    <source>
        <dbReference type="Pfam" id="PF08212"/>
    </source>
</evidence>
<name>Q5H692_XANOR</name>
<dbReference type="GO" id="GO:0006950">
    <property type="term" value="P:response to stress"/>
    <property type="evidence" value="ECO:0007669"/>
    <property type="project" value="UniProtKB-ARBA"/>
</dbReference>
<keyword evidence="2" id="KW-0449">Lipoprotein</keyword>
<dbReference type="SUPFAM" id="SSF50814">
    <property type="entry name" value="Lipocalins"/>
    <property type="match status" value="1"/>
</dbReference>
<feature type="domain" description="Lipocalin/cytosolic fatty-acid binding" evidence="1">
    <location>
        <begin position="107"/>
        <end position="248"/>
    </location>
</feature>
<dbReference type="PANTHER" id="PTHR10612">
    <property type="entry name" value="APOLIPOPROTEIN D"/>
    <property type="match status" value="1"/>
</dbReference>
<sequence length="251" mass="28645">MIGRDEFLQPLDREQLFAEDVYATQRIGLCRNSGSLRVERYFSSLLGWNYIAWARIQTRCSYVLLKRALLGGSAMRRSSMLVLLMLALYGSASASDSRAALPRAETVDVPRFMGDWYVIAHIPTRPERNAYDAVESYALRPDGRIQTTFTFRKGSFQAPLKSMHPIGQVAKEGNGALWSMQFLWPFKAEYVIAWQDAGYTQTIVARSKRDYVWYMARTPQVSDADYQQAVQRIAAMGYDVSKLRRVPQSAR</sequence>
<evidence type="ECO:0000313" key="2">
    <source>
        <dbReference type="EMBL" id="AAW73528.1"/>
    </source>
</evidence>
<dbReference type="KEGG" id="xoo:XOO0274"/>
<accession>Q5H692</accession>
<dbReference type="InterPro" id="IPR000566">
    <property type="entry name" value="Lipocln_cytosolic_FA-bd_dom"/>
</dbReference>
<proteinExistence type="predicted"/>
<dbReference type="CDD" id="cd19438">
    <property type="entry name" value="lipocalin_Blc-like"/>
    <property type="match status" value="1"/>
</dbReference>
<keyword evidence="3" id="KW-1185">Reference proteome</keyword>
<dbReference type="Gene3D" id="2.40.128.20">
    <property type="match status" value="1"/>
</dbReference>
<dbReference type="InterPro" id="IPR002446">
    <property type="entry name" value="Lipocalin_bac"/>
</dbReference>
<organism evidence="2 3">
    <name type="scientific">Xanthomonas oryzae pv. oryzae (strain KACC10331 / KXO85)</name>
    <dbReference type="NCBI Taxonomy" id="291331"/>
    <lineage>
        <taxon>Bacteria</taxon>
        <taxon>Pseudomonadati</taxon>
        <taxon>Pseudomonadota</taxon>
        <taxon>Gammaproteobacteria</taxon>
        <taxon>Lysobacterales</taxon>
        <taxon>Lysobacteraceae</taxon>
        <taxon>Xanthomonas</taxon>
    </lineage>
</organism>
<dbReference type="AlphaFoldDB" id="Q5H692"/>
<reference evidence="2 3" key="1">
    <citation type="journal article" date="2005" name="Nucleic Acids Res.">
        <title>The genome sequence of Xanthomonas oryzae pathovar oryzae KACC10331, the bacterial blight pathogen of rice.</title>
        <authorList>
            <person name="Lee B.M."/>
            <person name="Park Y.J."/>
            <person name="Park D.S."/>
            <person name="Kang H.W."/>
            <person name="Kim J.G."/>
            <person name="Song E.S."/>
            <person name="Park I.C."/>
            <person name="Yoon U.H."/>
            <person name="Hahn J.H."/>
            <person name="Koo B.S."/>
            <person name="Lee G.B."/>
            <person name="Kim H."/>
            <person name="Park H.S."/>
            <person name="Yoon K.O."/>
            <person name="Kim J.H."/>
            <person name="Jung C.H."/>
            <person name="Koh N.H."/>
            <person name="Seo J.S."/>
            <person name="Go S.J."/>
        </authorList>
    </citation>
    <scope>NUCLEOTIDE SEQUENCE [LARGE SCALE GENOMIC DNA]</scope>
    <source>
        <strain evidence="3">KACC10331 / KXO85</strain>
    </source>
</reference>
<dbReference type="PRINTS" id="PR01171">
    <property type="entry name" value="BCTLIPOCALIN"/>
</dbReference>
<dbReference type="InterPro" id="IPR047202">
    <property type="entry name" value="Lipocalin_Blc-like_dom"/>
</dbReference>
<protein>
    <submittedName>
        <fullName evidence="2">Outer membrane lipoprotein lipocalin</fullName>
    </submittedName>
</protein>
<gene>
    <name evidence="2" type="primary">blc</name>
    <name evidence="2" type="ordered locus">XOO0274</name>
</gene>
<evidence type="ECO:0000313" key="3">
    <source>
        <dbReference type="Proteomes" id="UP000006735"/>
    </source>
</evidence>
<dbReference type="EMBL" id="AE013598">
    <property type="protein sequence ID" value="AAW73528.1"/>
    <property type="molecule type" value="Genomic_DNA"/>
</dbReference>
<dbReference type="Proteomes" id="UP000006735">
    <property type="component" value="Chromosome"/>
</dbReference>
<dbReference type="PANTHER" id="PTHR10612:SF34">
    <property type="entry name" value="APOLIPOPROTEIN D"/>
    <property type="match status" value="1"/>
</dbReference>
<dbReference type="InterPro" id="IPR012674">
    <property type="entry name" value="Calycin"/>
</dbReference>
<dbReference type="STRING" id="291331.XOO0274"/>
<dbReference type="HOGENOM" id="CLU_068449_0_1_6"/>
<dbReference type="Pfam" id="PF08212">
    <property type="entry name" value="Lipocalin_2"/>
    <property type="match status" value="1"/>
</dbReference>